<feature type="compositionally biased region" description="Low complexity" evidence="1">
    <location>
        <begin position="1"/>
        <end position="16"/>
    </location>
</feature>
<dbReference type="Proteomes" id="UP000015241">
    <property type="component" value="Unassembled WGS sequence"/>
</dbReference>
<accession>S8F9L0</accession>
<keyword evidence="4" id="KW-1185">Reference proteome</keyword>
<dbReference type="OrthoDB" id="3265169at2759"/>
<dbReference type="EMBL" id="KE504167">
    <property type="protein sequence ID" value="EPS98270.1"/>
    <property type="molecule type" value="Genomic_DNA"/>
</dbReference>
<dbReference type="InParanoid" id="S8F9L0"/>
<dbReference type="AlphaFoldDB" id="S8F9L0"/>
<evidence type="ECO:0000259" key="2">
    <source>
        <dbReference type="Pfam" id="PF20415"/>
    </source>
</evidence>
<dbReference type="Pfam" id="PF20415">
    <property type="entry name" value="DUF6699"/>
    <property type="match status" value="1"/>
</dbReference>
<feature type="region of interest" description="Disordered" evidence="1">
    <location>
        <begin position="1"/>
        <end position="38"/>
    </location>
</feature>
<proteinExistence type="predicted"/>
<dbReference type="HOGENOM" id="CLU_1133610_0_0_1"/>
<name>S8F9L0_FOMSC</name>
<evidence type="ECO:0000256" key="1">
    <source>
        <dbReference type="SAM" id="MobiDB-lite"/>
    </source>
</evidence>
<feature type="domain" description="DUF6699" evidence="2">
    <location>
        <begin position="100"/>
        <end position="210"/>
    </location>
</feature>
<dbReference type="InterPro" id="IPR046522">
    <property type="entry name" value="DUF6699"/>
</dbReference>
<evidence type="ECO:0000313" key="4">
    <source>
        <dbReference type="Proteomes" id="UP000015241"/>
    </source>
</evidence>
<gene>
    <name evidence="3" type="ORF">FOMPIDRAFT_1017827</name>
</gene>
<reference evidence="3 4" key="1">
    <citation type="journal article" date="2012" name="Science">
        <title>The Paleozoic origin of enzymatic lignin decomposition reconstructed from 31 fungal genomes.</title>
        <authorList>
            <person name="Floudas D."/>
            <person name="Binder M."/>
            <person name="Riley R."/>
            <person name="Barry K."/>
            <person name="Blanchette R.A."/>
            <person name="Henrissat B."/>
            <person name="Martinez A.T."/>
            <person name="Otillar R."/>
            <person name="Spatafora J.W."/>
            <person name="Yadav J.S."/>
            <person name="Aerts A."/>
            <person name="Benoit I."/>
            <person name="Boyd A."/>
            <person name="Carlson A."/>
            <person name="Copeland A."/>
            <person name="Coutinho P.M."/>
            <person name="de Vries R.P."/>
            <person name="Ferreira P."/>
            <person name="Findley K."/>
            <person name="Foster B."/>
            <person name="Gaskell J."/>
            <person name="Glotzer D."/>
            <person name="Gorecki P."/>
            <person name="Heitman J."/>
            <person name="Hesse C."/>
            <person name="Hori C."/>
            <person name="Igarashi K."/>
            <person name="Jurgens J.A."/>
            <person name="Kallen N."/>
            <person name="Kersten P."/>
            <person name="Kohler A."/>
            <person name="Kuees U."/>
            <person name="Kumar T.K.A."/>
            <person name="Kuo A."/>
            <person name="LaButti K."/>
            <person name="Larrondo L.F."/>
            <person name="Lindquist E."/>
            <person name="Ling A."/>
            <person name="Lombard V."/>
            <person name="Lucas S."/>
            <person name="Lundell T."/>
            <person name="Martin R."/>
            <person name="McLaughlin D.J."/>
            <person name="Morgenstern I."/>
            <person name="Morin E."/>
            <person name="Murat C."/>
            <person name="Nagy L.G."/>
            <person name="Nolan M."/>
            <person name="Ohm R.A."/>
            <person name="Patyshakuliyeva A."/>
            <person name="Rokas A."/>
            <person name="Ruiz-Duenas F.J."/>
            <person name="Sabat G."/>
            <person name="Salamov A."/>
            <person name="Samejima M."/>
            <person name="Schmutz J."/>
            <person name="Slot J.C."/>
            <person name="St John F."/>
            <person name="Stenlid J."/>
            <person name="Sun H."/>
            <person name="Sun S."/>
            <person name="Syed K."/>
            <person name="Tsang A."/>
            <person name="Wiebenga A."/>
            <person name="Young D."/>
            <person name="Pisabarro A."/>
            <person name="Eastwood D.C."/>
            <person name="Martin F."/>
            <person name="Cullen D."/>
            <person name="Grigoriev I.V."/>
            <person name="Hibbett D.S."/>
        </authorList>
    </citation>
    <scope>NUCLEOTIDE SEQUENCE</scope>
    <source>
        <strain evidence="4">FP-58527</strain>
    </source>
</reference>
<dbReference type="STRING" id="743788.S8F9L0"/>
<sequence>MQYPSTPSSSSTRVPTTPVPNAPYMSPKDLPPSPVTPTHALPGYGAPIGALQMYPMGYGAAPAPQASYGLMTPPTTPERARGQRGFAGYAIRPVLSPQALRFNIAQPLTAIRYAAPYSERDTYETFTTPPTSVVYISVIGVFRFEVHARQRSGVTVRDVLEGVLSAMAHTATEHEARCFTQEVQQSVVMSRTPRRYKYLGPRVVFSGIEVTHASAGAVYCDLHLATQ</sequence>
<evidence type="ECO:0000313" key="3">
    <source>
        <dbReference type="EMBL" id="EPS98270.1"/>
    </source>
</evidence>
<protein>
    <recommendedName>
        <fullName evidence="2">DUF6699 domain-containing protein</fullName>
    </recommendedName>
</protein>
<organism evidence="3 4">
    <name type="scientific">Fomitopsis schrenkii</name>
    <name type="common">Brown rot fungus</name>
    <dbReference type="NCBI Taxonomy" id="2126942"/>
    <lineage>
        <taxon>Eukaryota</taxon>
        <taxon>Fungi</taxon>
        <taxon>Dikarya</taxon>
        <taxon>Basidiomycota</taxon>
        <taxon>Agaricomycotina</taxon>
        <taxon>Agaricomycetes</taxon>
        <taxon>Polyporales</taxon>
        <taxon>Fomitopsis</taxon>
    </lineage>
</organism>